<dbReference type="OrthoDB" id="9814490at2"/>
<sequence>MKLLVKLLDKVIYKLNYSKLNISKTVLFNFRTMPFKTAVKLPVFLYGKVDIYLLKGEIEFSGCKVNRGMIRMGMNKDYLGTVKGASLIVLAPHSKITFTGNSEFSSNFLIRTGENAKLKIGKGTFFGSSIKIVCIKKISIGNFTQIAFESQVIDSDFHFTYDLKKQELKPREKEIIIGNYNWIGNRSVIYKGTKTNNYTIIASSSLVNKNYLKSENKYLVLAGQPAKIVAEDIRRIYPLKLEEKLFQLSSNNFGGLPNELSNEIIESFN</sequence>
<dbReference type="CDD" id="cd04647">
    <property type="entry name" value="LbH_MAT_like"/>
    <property type="match status" value="1"/>
</dbReference>
<gene>
    <name evidence="1" type="ORF">D9O36_07060</name>
</gene>
<comment type="caution">
    <text evidence="1">The sequence shown here is derived from an EMBL/GenBank/DDBJ whole genome shotgun (WGS) entry which is preliminary data.</text>
</comment>
<keyword evidence="1" id="KW-0012">Acyltransferase</keyword>
<dbReference type="EMBL" id="RCNR01000009">
    <property type="protein sequence ID" value="MUH35593.1"/>
    <property type="molecule type" value="Genomic_DNA"/>
</dbReference>
<reference evidence="1 2" key="1">
    <citation type="journal article" date="2019" name="Mar. Drugs">
        <title>Comparative Genomics and CAZyme Genome Repertoires of Marine Zobellia amurskyensis KMM 3526(T) and Zobellia laminariae KMM 3676(T).</title>
        <authorList>
            <person name="Chernysheva N."/>
            <person name="Bystritskaya E."/>
            <person name="Stenkova A."/>
            <person name="Golovkin I."/>
            <person name="Nedashkovskaya O."/>
            <person name="Isaeva M."/>
        </authorList>
    </citation>
    <scope>NUCLEOTIDE SEQUENCE [LARGE SCALE GENOMIC DNA]</scope>
    <source>
        <strain evidence="1 2">KMM 3526</strain>
    </source>
</reference>
<dbReference type="InterPro" id="IPR051159">
    <property type="entry name" value="Hexapeptide_acetyltransf"/>
</dbReference>
<protein>
    <submittedName>
        <fullName evidence="1">Acyltransferase</fullName>
    </submittedName>
</protein>
<organism evidence="1 2">
    <name type="scientific">Zobellia amurskyensis</name>
    <dbReference type="NCBI Taxonomy" id="248905"/>
    <lineage>
        <taxon>Bacteria</taxon>
        <taxon>Pseudomonadati</taxon>
        <taxon>Bacteroidota</taxon>
        <taxon>Flavobacteriia</taxon>
        <taxon>Flavobacteriales</taxon>
        <taxon>Flavobacteriaceae</taxon>
        <taxon>Zobellia</taxon>
    </lineage>
</organism>
<dbReference type="Proteomes" id="UP000540519">
    <property type="component" value="Unassembled WGS sequence"/>
</dbReference>
<evidence type="ECO:0000313" key="2">
    <source>
        <dbReference type="Proteomes" id="UP000540519"/>
    </source>
</evidence>
<dbReference type="PANTHER" id="PTHR23416">
    <property type="entry name" value="SIALIC ACID SYNTHASE-RELATED"/>
    <property type="match status" value="1"/>
</dbReference>
<keyword evidence="1" id="KW-0808">Transferase</keyword>
<dbReference type="InterPro" id="IPR011004">
    <property type="entry name" value="Trimer_LpxA-like_sf"/>
</dbReference>
<keyword evidence="2" id="KW-1185">Reference proteome</keyword>
<dbReference type="SUPFAM" id="SSF51161">
    <property type="entry name" value="Trimeric LpxA-like enzymes"/>
    <property type="match status" value="1"/>
</dbReference>
<dbReference type="RefSeq" id="WP_155599382.1">
    <property type="nucleotide sequence ID" value="NZ_RCNR01000009.1"/>
</dbReference>
<proteinExistence type="predicted"/>
<dbReference type="AlphaFoldDB" id="A0A7X2ZSK1"/>
<dbReference type="Gene3D" id="2.160.10.10">
    <property type="entry name" value="Hexapeptide repeat proteins"/>
    <property type="match status" value="1"/>
</dbReference>
<evidence type="ECO:0000313" key="1">
    <source>
        <dbReference type="EMBL" id="MUH35593.1"/>
    </source>
</evidence>
<name>A0A7X2ZSK1_9FLAO</name>
<dbReference type="GO" id="GO:0016746">
    <property type="term" value="F:acyltransferase activity"/>
    <property type="evidence" value="ECO:0007669"/>
    <property type="project" value="UniProtKB-KW"/>
</dbReference>
<accession>A0A7X2ZSK1</accession>